<dbReference type="InterPro" id="IPR002213">
    <property type="entry name" value="UDP_glucos_trans"/>
</dbReference>
<evidence type="ECO:0000256" key="3">
    <source>
        <dbReference type="ARBA" id="ARBA00022679"/>
    </source>
</evidence>
<dbReference type="GO" id="GO:0016758">
    <property type="term" value="F:hexosyltransferase activity"/>
    <property type="evidence" value="ECO:0007669"/>
    <property type="project" value="UniProtKB-ARBA"/>
</dbReference>
<name>A0ABD1H284_SALDI</name>
<protein>
    <submittedName>
        <fullName evidence="5">UDP-glycosyltransferase 86A1-like</fullName>
    </submittedName>
</protein>
<dbReference type="Gene3D" id="3.40.50.2000">
    <property type="entry name" value="Glycogen Phosphorylase B"/>
    <property type="match status" value="2"/>
</dbReference>
<comment type="caution">
    <text evidence="5">The sequence shown here is derived from an EMBL/GenBank/DDBJ whole genome shotgun (WGS) entry which is preliminary data.</text>
</comment>
<dbReference type="PANTHER" id="PTHR48045:SF39">
    <property type="entry name" value="UDP-GLYCOSYLTRANSFERASE 86A1-LIKE"/>
    <property type="match status" value="1"/>
</dbReference>
<accession>A0ABD1H284</accession>
<evidence type="ECO:0000313" key="6">
    <source>
        <dbReference type="Proteomes" id="UP001567538"/>
    </source>
</evidence>
<dbReference type="PROSITE" id="PS00375">
    <property type="entry name" value="UDPGT"/>
    <property type="match status" value="1"/>
</dbReference>
<keyword evidence="3 4" id="KW-0808">Transferase</keyword>
<dbReference type="EMBL" id="JBEAFC010000007">
    <property type="protein sequence ID" value="KAL1549413.1"/>
    <property type="molecule type" value="Genomic_DNA"/>
</dbReference>
<dbReference type="SUPFAM" id="SSF53756">
    <property type="entry name" value="UDP-Glycosyltransferase/glycogen phosphorylase"/>
    <property type="match status" value="1"/>
</dbReference>
<keyword evidence="2 4" id="KW-0328">Glycosyltransferase</keyword>
<dbReference type="PANTHER" id="PTHR48045">
    <property type="entry name" value="UDP-GLYCOSYLTRANSFERASE 72B1"/>
    <property type="match status" value="1"/>
</dbReference>
<dbReference type="Pfam" id="PF00201">
    <property type="entry name" value="UDPGT"/>
    <property type="match status" value="1"/>
</dbReference>
<dbReference type="InterPro" id="IPR035595">
    <property type="entry name" value="UDP_glycos_trans_CS"/>
</dbReference>
<evidence type="ECO:0000256" key="4">
    <source>
        <dbReference type="RuleBase" id="RU003718"/>
    </source>
</evidence>
<evidence type="ECO:0000256" key="1">
    <source>
        <dbReference type="ARBA" id="ARBA00009995"/>
    </source>
</evidence>
<dbReference type="Proteomes" id="UP001567538">
    <property type="component" value="Unassembled WGS sequence"/>
</dbReference>
<dbReference type="AlphaFoldDB" id="A0ABD1H284"/>
<comment type="similarity">
    <text evidence="1 4">Belongs to the UDP-glycosyltransferase family.</text>
</comment>
<organism evidence="5 6">
    <name type="scientific">Salvia divinorum</name>
    <name type="common">Maria pastora</name>
    <name type="synonym">Diviner's sage</name>
    <dbReference type="NCBI Taxonomy" id="28513"/>
    <lineage>
        <taxon>Eukaryota</taxon>
        <taxon>Viridiplantae</taxon>
        <taxon>Streptophyta</taxon>
        <taxon>Embryophyta</taxon>
        <taxon>Tracheophyta</taxon>
        <taxon>Spermatophyta</taxon>
        <taxon>Magnoliopsida</taxon>
        <taxon>eudicotyledons</taxon>
        <taxon>Gunneridae</taxon>
        <taxon>Pentapetalae</taxon>
        <taxon>asterids</taxon>
        <taxon>lamiids</taxon>
        <taxon>Lamiales</taxon>
        <taxon>Lamiaceae</taxon>
        <taxon>Nepetoideae</taxon>
        <taxon>Mentheae</taxon>
        <taxon>Salviinae</taxon>
        <taxon>Salvia</taxon>
        <taxon>Salvia subgen. Calosphace</taxon>
    </lineage>
</organism>
<reference evidence="5 6" key="1">
    <citation type="submission" date="2024-06" db="EMBL/GenBank/DDBJ databases">
        <title>A chromosome level genome sequence of Diviner's sage (Salvia divinorum).</title>
        <authorList>
            <person name="Ford S.A."/>
            <person name="Ro D.-K."/>
            <person name="Ness R.W."/>
            <person name="Phillips M.A."/>
        </authorList>
    </citation>
    <scope>NUCLEOTIDE SEQUENCE [LARGE SCALE GENOMIC DNA]</scope>
    <source>
        <strain evidence="5">SAF-2024a</strain>
        <tissue evidence="5">Leaf</tissue>
    </source>
</reference>
<sequence length="382" mass="43187">MLCKANGVNVADGDPFLGSDLDIRYATIGDGLPPDLDRLLYFDEHWDSISFISWWPAAIARKYNILNVSFWTEPALVFTIDYHLDVLREGGYFPIKGDEEKNVIDFIPGVQPIMTKDLMSYFHDLDVSSTTSRIVWDAFEQVKYADFILIKTLQQLEHKAVSAMNQKHPAYAIGPINFTKSLVPKSLWSNSKAPGSVLYFSFGSLAQSNKQLAEEIACGLLLSGVPFLWVIRDREDVFPDGFEDESKDQGLIVSWCNQNEVLSNPAIGGFLTHCGWNSILETIWCGVPMICYPFFADQPTNRKLVVDDWKVGINLCDGTSVYRKEVAEKIKQLMSAETSISLRDEMKKMRMLMRKALDEQGSSQANFNQFLKDLAVKAEDYP</sequence>
<keyword evidence="6" id="KW-1185">Reference proteome</keyword>
<dbReference type="CDD" id="cd03784">
    <property type="entry name" value="GT1_Gtf-like"/>
    <property type="match status" value="1"/>
</dbReference>
<evidence type="ECO:0000256" key="2">
    <source>
        <dbReference type="ARBA" id="ARBA00022676"/>
    </source>
</evidence>
<dbReference type="FunFam" id="3.40.50.2000:FF:000078">
    <property type="entry name" value="Glycosyltransferase"/>
    <property type="match status" value="1"/>
</dbReference>
<evidence type="ECO:0000313" key="5">
    <source>
        <dbReference type="EMBL" id="KAL1549413.1"/>
    </source>
</evidence>
<proteinExistence type="inferred from homology"/>
<gene>
    <name evidence="5" type="ORF">AAHA92_17522</name>
</gene>